<accession>A0AAP2CIT4</accession>
<comment type="caution">
    <text evidence="1">The sequence shown here is derived from an EMBL/GenBank/DDBJ whole genome shotgun (WGS) entry which is preliminary data.</text>
</comment>
<dbReference type="RefSeq" id="WP_213946389.1">
    <property type="nucleotide sequence ID" value="NZ_JAHCMY010000014.1"/>
</dbReference>
<gene>
    <name evidence="1" type="ORF">KI659_16040</name>
</gene>
<evidence type="ECO:0000313" key="1">
    <source>
        <dbReference type="EMBL" id="MBS9525528.1"/>
    </source>
</evidence>
<dbReference type="AlphaFoldDB" id="A0AAP2CIT4"/>
<reference evidence="1 2" key="1">
    <citation type="submission" date="2021-05" db="EMBL/GenBank/DDBJ databases">
        <authorList>
            <person name="Zhang Z.D."/>
            <person name="Osman G."/>
        </authorList>
    </citation>
    <scope>NUCLEOTIDE SEQUENCE [LARGE SCALE GENOMIC DNA]</scope>
    <source>
        <strain evidence="1 2">KCTC 32217</strain>
    </source>
</reference>
<dbReference type="EMBL" id="JAHCMY010000014">
    <property type="protein sequence ID" value="MBS9525528.1"/>
    <property type="molecule type" value="Genomic_DNA"/>
</dbReference>
<dbReference type="Proteomes" id="UP001319104">
    <property type="component" value="Unassembled WGS sequence"/>
</dbReference>
<protein>
    <submittedName>
        <fullName evidence="1">Uncharacterized protein</fullName>
    </submittedName>
</protein>
<organism evidence="1 2">
    <name type="scientific">Litoribacter ruber</name>
    <dbReference type="NCBI Taxonomy" id="702568"/>
    <lineage>
        <taxon>Bacteria</taxon>
        <taxon>Pseudomonadati</taxon>
        <taxon>Bacteroidota</taxon>
        <taxon>Cytophagia</taxon>
        <taxon>Cytophagales</taxon>
        <taxon>Cyclobacteriaceae</taxon>
        <taxon>Litoribacter</taxon>
    </lineage>
</organism>
<name>A0AAP2CIT4_9BACT</name>
<sequence>MEKLVTKDSWKNSPIDQPKRIEMELPLTEGQFEKLKRGFVPKQMEDKWFVFYEKGWIYFHRSWTGYGIFRAEIKNVKGKFSITEFYAERNPAKYNNQEDREDIRMIKLLIEQDLMAEC</sequence>
<evidence type="ECO:0000313" key="2">
    <source>
        <dbReference type="Proteomes" id="UP001319104"/>
    </source>
</evidence>
<proteinExistence type="predicted"/>
<keyword evidence="2" id="KW-1185">Reference proteome</keyword>